<dbReference type="EMBL" id="MZ150784">
    <property type="protein sequence ID" value="QWY84237.1"/>
    <property type="molecule type" value="Genomic_DNA"/>
</dbReference>
<dbReference type="RefSeq" id="YP_010761066.1">
    <property type="nucleotide sequence ID" value="NC_073591.1"/>
</dbReference>
<evidence type="ECO:0000313" key="2">
    <source>
        <dbReference type="Proteomes" id="UP000693901"/>
    </source>
</evidence>
<dbReference type="PROSITE" id="PS51257">
    <property type="entry name" value="PROKAR_LIPOPROTEIN"/>
    <property type="match status" value="1"/>
</dbReference>
<evidence type="ECO:0000313" key="1">
    <source>
        <dbReference type="EMBL" id="QWY84237.1"/>
    </source>
</evidence>
<dbReference type="GeneID" id="80034172"/>
<keyword evidence="2" id="KW-1185">Reference proteome</keyword>
<sequence length="229" mass="23328">MGGTLKQAISIALSALVALSLAACSAPAAAPQEGATGTAAPVTTAPAEDAASASAQPSVLPAGKFKLTTKAGAEITFTLPTPATDPRVKALEAFRVKAGGAPVAYLVADVDNRKGSEAVNMYMVSAFDADGIQYTFSTVTDAIDIWKPTYQADGTYKMANGKVLDDATGSPLSEQGTDLYNANINDADKAERTTIILQSPIVDLPDTFTRVSVQPSGAGEGEDATPAGT</sequence>
<keyword evidence="1" id="KW-0449">Lipoprotein</keyword>
<gene>
    <name evidence="1" type="primary">37</name>
    <name evidence="1" type="ORF">SEA_ZAHEER_37</name>
</gene>
<reference evidence="1" key="1">
    <citation type="submission" date="2021-05" db="EMBL/GenBank/DDBJ databases">
        <authorList>
            <person name="Moore L.J."/>
            <person name="Samuelson I.O."/>
            <person name="Sarkilahti S.K."/>
            <person name="Tutterrow P.B."/>
            <person name="Spring A.M."/>
            <person name="Klyczek K."/>
            <person name="Garlena R.A."/>
            <person name="Russell D.A."/>
            <person name="Pope W.H."/>
            <person name="Jacobs-Sera D."/>
            <person name="Hatfull G.F."/>
        </authorList>
    </citation>
    <scope>NUCLEOTIDE SEQUENCE</scope>
</reference>
<name>A0A8F3EDD2_9CAUD</name>
<protein>
    <submittedName>
        <fullName evidence="1">Lipoprotein</fullName>
    </submittedName>
</protein>
<proteinExistence type="predicted"/>
<organism evidence="1 2">
    <name type="scientific">Arthrobacter phage Zaheer</name>
    <dbReference type="NCBI Taxonomy" id="2836041"/>
    <lineage>
        <taxon>Viruses</taxon>
        <taxon>Duplodnaviria</taxon>
        <taxon>Heunggongvirae</taxon>
        <taxon>Uroviricota</taxon>
        <taxon>Caudoviricetes</taxon>
        <taxon>Daemsvirinae</taxon>
        <taxon>Nanditavirus</taxon>
        <taxon>Nanditavirus zaheer</taxon>
    </lineage>
</organism>
<dbReference type="Proteomes" id="UP000693901">
    <property type="component" value="Segment"/>
</dbReference>
<accession>A0A8F3EDD2</accession>
<dbReference type="KEGG" id="vg:80034172"/>